<name>C0FQ96_9FIRM</name>
<dbReference type="AlphaFoldDB" id="C0FQ96"/>
<sequence length="60" mass="6791">MAITGGSSAQTVPTKSIIPPCFFEEKIRVSLDEERIFPPCFAKQKLRSVAPEPIFYNKYI</sequence>
<protein>
    <submittedName>
        <fullName evidence="1">Uncharacterized protein</fullName>
    </submittedName>
</protein>
<evidence type="ECO:0000313" key="2">
    <source>
        <dbReference type="Proteomes" id="UP000003561"/>
    </source>
</evidence>
<reference evidence="1 2" key="1">
    <citation type="submission" date="2009-02" db="EMBL/GenBank/DDBJ databases">
        <authorList>
            <person name="Fulton L."/>
            <person name="Clifton S."/>
            <person name="Fulton B."/>
            <person name="Xu J."/>
            <person name="Minx P."/>
            <person name="Pepin K.H."/>
            <person name="Johnson M."/>
            <person name="Bhonagiri V."/>
            <person name="Nash W.E."/>
            <person name="Mardis E.R."/>
            <person name="Wilson R.K."/>
        </authorList>
    </citation>
    <scope>NUCLEOTIDE SEQUENCE [LARGE SCALE GENOMIC DNA]</scope>
    <source>
        <strain evidence="1 2">DSM 16841</strain>
    </source>
</reference>
<dbReference type="EMBL" id="ACFY01000039">
    <property type="protein sequence ID" value="EEG95295.1"/>
    <property type="molecule type" value="Genomic_DNA"/>
</dbReference>
<dbReference type="Proteomes" id="UP000003561">
    <property type="component" value="Unassembled WGS sequence"/>
</dbReference>
<evidence type="ECO:0000313" key="1">
    <source>
        <dbReference type="EMBL" id="EEG95295.1"/>
    </source>
</evidence>
<gene>
    <name evidence="1" type="ORF">ROSEINA2194_00899</name>
</gene>
<organism evidence="1 2">
    <name type="scientific">Roseburia inulinivorans DSM 16841</name>
    <dbReference type="NCBI Taxonomy" id="622312"/>
    <lineage>
        <taxon>Bacteria</taxon>
        <taxon>Bacillati</taxon>
        <taxon>Bacillota</taxon>
        <taxon>Clostridia</taxon>
        <taxon>Lachnospirales</taxon>
        <taxon>Lachnospiraceae</taxon>
        <taxon>Roseburia</taxon>
    </lineage>
</organism>
<accession>C0FQ96</accession>
<comment type="caution">
    <text evidence="1">The sequence shown here is derived from an EMBL/GenBank/DDBJ whole genome shotgun (WGS) entry which is preliminary data.</text>
</comment>
<proteinExistence type="predicted"/>
<reference evidence="1 2" key="2">
    <citation type="submission" date="2009-03" db="EMBL/GenBank/DDBJ databases">
        <title>Draft genome sequence of Roseburia inulinivorans (DSM 16841).</title>
        <authorList>
            <person name="Sudarsanam P."/>
            <person name="Ley R."/>
            <person name="Guruge J."/>
            <person name="Turnbaugh P.J."/>
            <person name="Mahowald M."/>
            <person name="Liep D."/>
            <person name="Gordon J."/>
        </authorList>
    </citation>
    <scope>NUCLEOTIDE SEQUENCE [LARGE SCALE GENOMIC DNA]</scope>
    <source>
        <strain evidence="1 2">DSM 16841</strain>
    </source>
</reference>